<protein>
    <recommendedName>
        <fullName evidence="11">Protein kinase domain-containing protein</fullName>
    </recommendedName>
</protein>
<dbReference type="InterPro" id="IPR046959">
    <property type="entry name" value="PRK1-6/SRF4-like"/>
</dbReference>
<dbReference type="Pfam" id="PF00560">
    <property type="entry name" value="LRR_1"/>
    <property type="match status" value="1"/>
</dbReference>
<keyword evidence="7" id="KW-0547">Nucleotide-binding</keyword>
<organism evidence="12 13">
    <name type="scientific">Fraxinus pennsylvanica</name>
    <dbReference type="NCBI Taxonomy" id="56036"/>
    <lineage>
        <taxon>Eukaryota</taxon>
        <taxon>Viridiplantae</taxon>
        <taxon>Streptophyta</taxon>
        <taxon>Embryophyta</taxon>
        <taxon>Tracheophyta</taxon>
        <taxon>Spermatophyta</taxon>
        <taxon>Magnoliopsida</taxon>
        <taxon>eudicotyledons</taxon>
        <taxon>Gunneridae</taxon>
        <taxon>Pentapetalae</taxon>
        <taxon>asterids</taxon>
        <taxon>lamiids</taxon>
        <taxon>Lamiales</taxon>
        <taxon>Oleaceae</taxon>
        <taxon>Oleeae</taxon>
        <taxon>Fraxinus</taxon>
    </lineage>
</organism>
<evidence type="ECO:0000256" key="6">
    <source>
        <dbReference type="ARBA" id="ARBA00023136"/>
    </source>
</evidence>
<evidence type="ECO:0000313" key="13">
    <source>
        <dbReference type="Proteomes" id="UP000834106"/>
    </source>
</evidence>
<feature type="signal peptide" evidence="10">
    <location>
        <begin position="1"/>
        <end position="25"/>
    </location>
</feature>
<evidence type="ECO:0000256" key="7">
    <source>
        <dbReference type="PROSITE-ProRule" id="PRU10141"/>
    </source>
</evidence>
<dbReference type="PANTHER" id="PTHR48007:SF43">
    <property type="entry name" value="POLLEN RECEPTOR-LIKE KINASE 4"/>
    <property type="match status" value="1"/>
</dbReference>
<dbReference type="AlphaFoldDB" id="A0AAD2A8N2"/>
<feature type="domain" description="Protein kinase" evidence="11">
    <location>
        <begin position="328"/>
        <end position="605"/>
    </location>
</feature>
<evidence type="ECO:0000256" key="5">
    <source>
        <dbReference type="ARBA" id="ARBA00022989"/>
    </source>
</evidence>
<evidence type="ECO:0000256" key="3">
    <source>
        <dbReference type="ARBA" id="ARBA00022692"/>
    </source>
</evidence>
<keyword evidence="3 9" id="KW-0812">Transmembrane</keyword>
<dbReference type="InterPro" id="IPR017441">
    <property type="entry name" value="Protein_kinase_ATP_BS"/>
</dbReference>
<keyword evidence="7" id="KW-0067">ATP-binding</keyword>
<dbReference type="GO" id="GO:0016020">
    <property type="term" value="C:membrane"/>
    <property type="evidence" value="ECO:0007669"/>
    <property type="project" value="UniProtKB-SubCell"/>
</dbReference>
<evidence type="ECO:0000256" key="10">
    <source>
        <dbReference type="SAM" id="SignalP"/>
    </source>
</evidence>
<reference evidence="12" key="1">
    <citation type="submission" date="2023-05" db="EMBL/GenBank/DDBJ databases">
        <authorList>
            <person name="Huff M."/>
        </authorList>
    </citation>
    <scope>NUCLEOTIDE SEQUENCE</scope>
</reference>
<dbReference type="InterPro" id="IPR011009">
    <property type="entry name" value="Kinase-like_dom_sf"/>
</dbReference>
<accession>A0AAD2A8N2</accession>
<proteinExistence type="predicted"/>
<dbReference type="GO" id="GO:0005524">
    <property type="term" value="F:ATP binding"/>
    <property type="evidence" value="ECO:0007669"/>
    <property type="project" value="UniProtKB-UniRule"/>
</dbReference>
<dbReference type="Proteomes" id="UP000834106">
    <property type="component" value="Chromosome 18"/>
</dbReference>
<feature type="compositionally biased region" description="Low complexity" evidence="8">
    <location>
        <begin position="617"/>
        <end position="626"/>
    </location>
</feature>
<evidence type="ECO:0000256" key="8">
    <source>
        <dbReference type="SAM" id="MobiDB-lite"/>
    </source>
</evidence>
<feature type="region of interest" description="Disordered" evidence="8">
    <location>
        <begin position="607"/>
        <end position="626"/>
    </location>
</feature>
<keyword evidence="2" id="KW-0433">Leucine-rich repeat</keyword>
<evidence type="ECO:0000256" key="2">
    <source>
        <dbReference type="ARBA" id="ARBA00022614"/>
    </source>
</evidence>
<feature type="chain" id="PRO_5041946851" description="Protein kinase domain-containing protein" evidence="10">
    <location>
        <begin position="26"/>
        <end position="640"/>
    </location>
</feature>
<keyword evidence="10" id="KW-0732">Signal</keyword>
<keyword evidence="6 9" id="KW-0472">Membrane</keyword>
<dbReference type="SUPFAM" id="SSF56112">
    <property type="entry name" value="Protein kinase-like (PK-like)"/>
    <property type="match status" value="1"/>
</dbReference>
<comment type="subcellular location">
    <subcellularLocation>
        <location evidence="1">Membrane</location>
    </subcellularLocation>
</comment>
<dbReference type="InterPro" id="IPR001611">
    <property type="entry name" value="Leu-rich_rpt"/>
</dbReference>
<dbReference type="PROSITE" id="PS50011">
    <property type="entry name" value="PROTEIN_KINASE_DOM"/>
    <property type="match status" value="1"/>
</dbReference>
<dbReference type="InterPro" id="IPR000719">
    <property type="entry name" value="Prot_kinase_dom"/>
</dbReference>
<dbReference type="PROSITE" id="PS00107">
    <property type="entry name" value="PROTEIN_KINASE_ATP"/>
    <property type="match status" value="1"/>
</dbReference>
<evidence type="ECO:0000256" key="1">
    <source>
        <dbReference type="ARBA" id="ARBA00004370"/>
    </source>
</evidence>
<dbReference type="Gene3D" id="1.10.510.10">
    <property type="entry name" value="Transferase(Phosphotransferase) domain 1"/>
    <property type="match status" value="1"/>
</dbReference>
<dbReference type="PANTHER" id="PTHR48007">
    <property type="entry name" value="LEUCINE-RICH REPEAT RECEPTOR-LIKE PROTEIN KINASE PXC1"/>
    <property type="match status" value="1"/>
</dbReference>
<dbReference type="InterPro" id="IPR001245">
    <property type="entry name" value="Ser-Thr/Tyr_kinase_cat_dom"/>
</dbReference>
<evidence type="ECO:0000313" key="12">
    <source>
        <dbReference type="EMBL" id="CAI9781776.1"/>
    </source>
</evidence>
<feature type="transmembrane region" description="Helical" evidence="9">
    <location>
        <begin position="235"/>
        <end position="259"/>
    </location>
</feature>
<dbReference type="Pfam" id="PF07714">
    <property type="entry name" value="PK_Tyr_Ser-Thr"/>
    <property type="match status" value="1"/>
</dbReference>
<evidence type="ECO:0000259" key="11">
    <source>
        <dbReference type="PROSITE" id="PS50011"/>
    </source>
</evidence>
<keyword evidence="4" id="KW-0677">Repeat</keyword>
<dbReference type="InterPro" id="IPR032675">
    <property type="entry name" value="LRR_dom_sf"/>
</dbReference>
<dbReference type="Gene3D" id="3.80.10.10">
    <property type="entry name" value="Ribonuclease Inhibitor"/>
    <property type="match status" value="1"/>
</dbReference>
<dbReference type="GO" id="GO:0004672">
    <property type="term" value="F:protein kinase activity"/>
    <property type="evidence" value="ECO:0007669"/>
    <property type="project" value="InterPro"/>
</dbReference>
<sequence length="640" mass="71167">MCSSKLVNYLLVIALLLLLYKHVIAEDSQDGFHGDERDALLTLKKGFNNSFLNVNWTGIQCYMNSTPNWYGIQCTNGRVTGVSLENMGLVGKIEPYALVNLAELSILSFKNNSISGNLMNFSYNSKLKKVDLSANRFDREISSSLLGLNFLESLQLQENNLVGSIPGFDQSSLREFNVSYNNLSGKIPDTGILQSFGLSSFVGNQDLCGAPTPTACSSSLNDSSDPPHSDNKSSFLSTTLIVVDVIVLFVLSIFLIIYYKKYKKLKKQMQRRNSVQVNEEKREAITNNSIALTDNSIENSVPAREDDRGKLMFLDKNGTYFELDDLLKASAEGLGKGNFGNCYKAMLEIGPAVVVKRLRDLKPLSSDEFMKHVHAIADKKHPNLLPPLAYYYSKDEKLLLYKYASNGNLYNRLHEGRGTQNRVKFRWSSRLSVAHGVARALGYLHLAIRSQTIAPHGNLKSSNILLDENDEVLVTDYGLISLIALPIAAQRMVSYKSPEYQGQKIVSKKSDVWSYGSILLELLTGRIPTHSAPQGANGVDLCSWVNRAVREEWTAEIFDVEIAAQRSANHGMLGLMQIAMKCCEKSPEKRPEMAEVLREVEDIKIVGDSEDEEDLSLDQSLTDDSLSASTPSLLIAAERR</sequence>
<gene>
    <name evidence="12" type="ORF">FPE_LOCUS29206</name>
</gene>
<keyword evidence="13" id="KW-1185">Reference proteome</keyword>
<feature type="binding site" evidence="7">
    <location>
        <position position="356"/>
    </location>
    <ligand>
        <name>ATP</name>
        <dbReference type="ChEBI" id="CHEBI:30616"/>
    </ligand>
</feature>
<name>A0AAD2A8N2_9LAMI</name>
<dbReference type="Gene3D" id="3.30.200.20">
    <property type="entry name" value="Phosphorylase Kinase, domain 1"/>
    <property type="match status" value="1"/>
</dbReference>
<keyword evidence="5 9" id="KW-1133">Transmembrane helix</keyword>
<evidence type="ECO:0000256" key="4">
    <source>
        <dbReference type="ARBA" id="ARBA00022737"/>
    </source>
</evidence>
<dbReference type="SUPFAM" id="SSF52058">
    <property type="entry name" value="L domain-like"/>
    <property type="match status" value="1"/>
</dbReference>
<evidence type="ECO:0000256" key="9">
    <source>
        <dbReference type="SAM" id="Phobius"/>
    </source>
</evidence>
<dbReference type="EMBL" id="OU503053">
    <property type="protein sequence ID" value="CAI9781776.1"/>
    <property type="molecule type" value="Genomic_DNA"/>
</dbReference>